<comment type="caution">
    <text evidence="9">The sequence shown here is derived from an EMBL/GenBank/DDBJ whole genome shotgun (WGS) entry which is preliminary data.</text>
</comment>
<dbReference type="InterPro" id="IPR020930">
    <property type="entry name" value="Ribosomal_uL5_bac-type"/>
</dbReference>
<evidence type="ECO:0000313" key="10">
    <source>
        <dbReference type="Proteomes" id="UP001562065"/>
    </source>
</evidence>
<gene>
    <name evidence="5" type="primary">rplY</name>
    <name evidence="5" type="synonym">ctc</name>
    <name evidence="9" type="ORF">AB5I84_10020</name>
</gene>
<comment type="similarity">
    <text evidence="5">Belongs to the bacterial ribosomal protein bL25 family. CTC subfamily.</text>
</comment>
<dbReference type="Pfam" id="PF14693">
    <property type="entry name" value="Ribosomal_TL5_C"/>
    <property type="match status" value="1"/>
</dbReference>
<evidence type="ECO:0000256" key="1">
    <source>
        <dbReference type="ARBA" id="ARBA00022730"/>
    </source>
</evidence>
<protein>
    <recommendedName>
        <fullName evidence="5">Large ribosomal subunit protein bL25</fullName>
    </recommendedName>
    <alternativeName>
        <fullName evidence="5">General stress protein CTC</fullName>
    </alternativeName>
</protein>
<evidence type="ECO:0000259" key="8">
    <source>
        <dbReference type="Pfam" id="PF14693"/>
    </source>
</evidence>
<feature type="domain" description="Large ribosomal subunit protein bL25 L25" evidence="7">
    <location>
        <begin position="7"/>
        <end position="95"/>
    </location>
</feature>
<dbReference type="CDD" id="cd00495">
    <property type="entry name" value="Ribosomal_L25_TL5_CTC"/>
    <property type="match status" value="1"/>
</dbReference>
<dbReference type="NCBIfam" id="TIGR00731">
    <property type="entry name" value="bL25_bact_ctc"/>
    <property type="match status" value="1"/>
</dbReference>
<dbReference type="NCBIfam" id="NF004612">
    <property type="entry name" value="PRK05943.1"/>
    <property type="match status" value="1"/>
</dbReference>
<dbReference type="InterPro" id="IPR020057">
    <property type="entry name" value="Ribosomal_bL25_b-dom"/>
</dbReference>
<name>A0ABV4AIW1_9GAMM</name>
<organism evidence="9 10">
    <name type="scientific">Isoalcanivorax beigongshangi</name>
    <dbReference type="NCBI Taxonomy" id="3238810"/>
    <lineage>
        <taxon>Bacteria</taxon>
        <taxon>Pseudomonadati</taxon>
        <taxon>Pseudomonadota</taxon>
        <taxon>Gammaproteobacteria</taxon>
        <taxon>Oceanospirillales</taxon>
        <taxon>Alcanivoracaceae</taxon>
        <taxon>Isoalcanivorax</taxon>
    </lineage>
</organism>
<dbReference type="InterPro" id="IPR011035">
    <property type="entry name" value="Ribosomal_bL25/Gln-tRNA_synth"/>
</dbReference>
<evidence type="ECO:0000256" key="4">
    <source>
        <dbReference type="ARBA" id="ARBA00023274"/>
    </source>
</evidence>
<keyword evidence="3 5" id="KW-0689">Ribosomal protein</keyword>
<dbReference type="NCBIfam" id="NF004128">
    <property type="entry name" value="PRK05618.1-2"/>
    <property type="match status" value="1"/>
</dbReference>
<keyword evidence="4 5" id="KW-0687">Ribonucleoprotein</keyword>
<accession>A0ABV4AIW1</accession>
<dbReference type="Pfam" id="PF01386">
    <property type="entry name" value="Ribosomal_L25p"/>
    <property type="match status" value="1"/>
</dbReference>
<dbReference type="HAMAP" id="MF_01334">
    <property type="entry name" value="Ribosomal_bL25_CTC"/>
    <property type="match status" value="1"/>
</dbReference>
<evidence type="ECO:0000256" key="3">
    <source>
        <dbReference type="ARBA" id="ARBA00022980"/>
    </source>
</evidence>
<feature type="region of interest" description="Disordered" evidence="6">
    <location>
        <begin position="177"/>
        <end position="210"/>
    </location>
</feature>
<comment type="function">
    <text evidence="5">This is one of the proteins that binds to the 5S RNA in the ribosome where it forms part of the central protuberance.</text>
</comment>
<dbReference type="InterPro" id="IPR037121">
    <property type="entry name" value="Ribosomal_bL25_C"/>
</dbReference>
<proteinExistence type="inferred from homology"/>
<evidence type="ECO:0000256" key="5">
    <source>
        <dbReference type="HAMAP-Rule" id="MF_01334"/>
    </source>
</evidence>
<keyword evidence="1 5" id="KW-0699">rRNA-binding</keyword>
<feature type="compositionally biased region" description="Acidic residues" evidence="6">
    <location>
        <begin position="199"/>
        <end position="210"/>
    </location>
</feature>
<keyword evidence="10" id="KW-1185">Reference proteome</keyword>
<dbReference type="PANTHER" id="PTHR33284:SF1">
    <property type="entry name" value="RIBOSOMAL PROTEIN L25_GLN-TRNA SYNTHETASE, ANTI-CODON-BINDING DOMAIN-CONTAINING PROTEIN"/>
    <property type="match status" value="1"/>
</dbReference>
<evidence type="ECO:0000256" key="6">
    <source>
        <dbReference type="SAM" id="MobiDB-lite"/>
    </source>
</evidence>
<evidence type="ECO:0000259" key="7">
    <source>
        <dbReference type="Pfam" id="PF01386"/>
    </source>
</evidence>
<dbReference type="Gene3D" id="2.170.120.20">
    <property type="entry name" value="Ribosomal protein L25, beta domain"/>
    <property type="match status" value="1"/>
</dbReference>
<dbReference type="GO" id="GO:0005840">
    <property type="term" value="C:ribosome"/>
    <property type="evidence" value="ECO:0007669"/>
    <property type="project" value="UniProtKB-KW"/>
</dbReference>
<sequence length="210" mass="22634">MSKAFVLAAKPRQDVGKGASRRLRREQSLVPAIVYGGEAQPEQVTVELRLLVKALESDSFFSQVFTLDVDGKRQAVLLRDLQRHPAKGFPTHADFQRVNANEKVTVLVQILFENEDKCVGVKQQGGQIARNLSEVEISALPGDLPESLVVDLTDVEVGQIVHLSNLVLPEGVEIPALAQGPDHDQPIVSVNAARGGASADEDGEEEAGEA</sequence>
<dbReference type="SUPFAM" id="SSF50715">
    <property type="entry name" value="Ribosomal protein L25-like"/>
    <property type="match status" value="1"/>
</dbReference>
<dbReference type="Gene3D" id="2.40.240.10">
    <property type="entry name" value="Ribosomal Protein L25, Chain P"/>
    <property type="match status" value="1"/>
</dbReference>
<dbReference type="RefSeq" id="WP_369455716.1">
    <property type="nucleotide sequence ID" value="NZ_JBGCUO010000001.1"/>
</dbReference>
<dbReference type="Proteomes" id="UP001562065">
    <property type="component" value="Unassembled WGS sequence"/>
</dbReference>
<dbReference type="PANTHER" id="PTHR33284">
    <property type="entry name" value="RIBOSOMAL PROTEIN L25/GLN-TRNA SYNTHETASE, ANTI-CODON-BINDING DOMAIN-CONTAINING PROTEIN"/>
    <property type="match status" value="1"/>
</dbReference>
<dbReference type="InterPro" id="IPR029751">
    <property type="entry name" value="Ribosomal_L25_dom"/>
</dbReference>
<reference evidence="9 10" key="1">
    <citation type="submission" date="2024-07" db="EMBL/GenBank/DDBJ databases">
        <authorList>
            <person name="Ren Q."/>
        </authorList>
    </citation>
    <scope>NUCLEOTIDE SEQUENCE [LARGE SCALE GENOMIC DNA]</scope>
    <source>
        <strain evidence="9 10">REN37</strain>
    </source>
</reference>
<dbReference type="NCBIfam" id="NF004130">
    <property type="entry name" value="PRK05618.1-5"/>
    <property type="match status" value="1"/>
</dbReference>
<comment type="subunit">
    <text evidence="5">Part of the 50S ribosomal subunit; part of the 5S rRNA/L5/L18/L25 subcomplex. Contacts the 5S rRNA. Binds to the 5S rRNA independently of L5 and L18.</text>
</comment>
<dbReference type="InterPro" id="IPR020056">
    <property type="entry name" value="Rbsml_bL25/Gln-tRNA_synth_N"/>
</dbReference>
<evidence type="ECO:0000256" key="2">
    <source>
        <dbReference type="ARBA" id="ARBA00022884"/>
    </source>
</evidence>
<keyword evidence="2 5" id="KW-0694">RNA-binding</keyword>
<dbReference type="EMBL" id="JBGCUO010000001">
    <property type="protein sequence ID" value="MEY1662482.1"/>
    <property type="molecule type" value="Genomic_DNA"/>
</dbReference>
<feature type="domain" description="Large ribosomal subunit protein bL25 beta" evidence="8">
    <location>
        <begin position="103"/>
        <end position="194"/>
    </location>
</feature>
<dbReference type="InterPro" id="IPR001021">
    <property type="entry name" value="Ribosomal_bL25_long"/>
</dbReference>
<evidence type="ECO:0000313" key="9">
    <source>
        <dbReference type="EMBL" id="MEY1662482.1"/>
    </source>
</evidence>